<reference evidence="2" key="1">
    <citation type="journal article" date="2014" name="PLoS Genet.">
        <title>The Genome of Spironucleus salmonicida Highlights a Fish Pathogen Adapted to Fluctuating Environments.</title>
        <authorList>
            <person name="Xu F."/>
            <person name="Jerlstrom-Hultqvist J."/>
            <person name="Einarsson E."/>
            <person name="Astvaldsson A."/>
            <person name="Svard S.G."/>
            <person name="Andersson J.O."/>
        </authorList>
    </citation>
    <scope>NUCLEOTIDE SEQUENCE</scope>
</reference>
<dbReference type="EMBL" id="KI546085">
    <property type="protein sequence ID" value="EST45975.1"/>
    <property type="molecule type" value="Genomic_DNA"/>
</dbReference>
<name>V6LMW8_9EUKA</name>
<feature type="compositionally biased region" description="Polar residues" evidence="1">
    <location>
        <begin position="57"/>
        <end position="67"/>
    </location>
</feature>
<proteinExistence type="predicted"/>
<protein>
    <submittedName>
        <fullName evidence="2">Uncharacterized protein</fullName>
    </submittedName>
</protein>
<feature type="region of interest" description="Disordered" evidence="1">
    <location>
        <begin position="46"/>
        <end position="69"/>
    </location>
</feature>
<gene>
    <name evidence="2" type="ORF">SS50377_13954</name>
</gene>
<evidence type="ECO:0000313" key="2">
    <source>
        <dbReference type="EMBL" id="EST45975.1"/>
    </source>
</evidence>
<dbReference type="AlphaFoldDB" id="V6LMW8"/>
<evidence type="ECO:0000256" key="1">
    <source>
        <dbReference type="SAM" id="MobiDB-lite"/>
    </source>
</evidence>
<organism evidence="2">
    <name type="scientific">Spironucleus salmonicida</name>
    <dbReference type="NCBI Taxonomy" id="348837"/>
    <lineage>
        <taxon>Eukaryota</taxon>
        <taxon>Metamonada</taxon>
        <taxon>Diplomonadida</taxon>
        <taxon>Hexamitidae</taxon>
        <taxon>Hexamitinae</taxon>
        <taxon>Spironucleus</taxon>
    </lineage>
</organism>
<sequence>MVKQAVSSNSEKKNNLLFDMFSNYGKCVDTKQNGFSRDIKNSINKAFDPSKKVQKRPSPQNNIGTNKTEIKSDKQYIELSFSRQPNLVESGEV</sequence>
<accession>V6LMW8</accession>